<dbReference type="PANTHER" id="PTHR33209:SF1">
    <property type="entry name" value="PEPTIDASE S49 DOMAIN-CONTAINING PROTEIN"/>
    <property type="match status" value="1"/>
</dbReference>
<dbReference type="NCBIfam" id="TIGR00706">
    <property type="entry name" value="SppA_dom"/>
    <property type="match status" value="1"/>
</dbReference>
<sequence>MTLGPLLQRLSSGSSGSGEVVEMELRELVDLIHQAAADPSIVALQGTFGQGFQFSVGGYAQLEEIRNAIRLFQQSHRIHTEPNLLDPSDHPNKSSSPPPAREPKYTFAYADTFGHPMDTGNKEYFLASEFQNIFLQDQGEINLFGLSMSKTFWGGFLDNYGIKAHVFKHGKYKNAPNTVTETQFTNEHYENTFSIIEDINQTIVDGIMSSRETATADLATELDERLWDYRMWRELYSHGVLPSTVAATLGLVDACTPIDVLDHLLEANKHDEVKANLQVVFGKALDLEKFRATEAMPLQTYRAVVAKRKKQEAYQWRILEFTNAWSEKSFLARGLFYLVGQKTTNPDHMEMFKDEVKARKETIAQVNIIGSINDKVAAATMAALKHAAKDKDVKCVILRVDSPGGSVTASEAIYQTCIHLGKPIVCSMGNVAASGGYYVAADCARIFASPTTITGSIGVFGVKLDLTDFASRYGVNVDHVTTGSNAAPSDPLQPMTLNIEKTFSRNVDRYYTHFKRIVSTGRHMSMDHVQSVAQGRVWTGEQAKEAGLIDEFGGLCRAIDHARNTYTAGSAQVVVYPKKVSFRERVENLLTANENGAISKKTMLMEIWNEVVVATAMSERGSSISTHGSSDTDVLRTAVSSILDKALQGSNTNTNLSGIMLTMDESDALKLLLKSASTLSDSFPPSFWG</sequence>
<feature type="domain" description="Peptidase S49" evidence="6">
    <location>
        <begin position="421"/>
        <end position="564"/>
    </location>
</feature>
<dbReference type="Pfam" id="PF01343">
    <property type="entry name" value="Peptidase_S49"/>
    <property type="match status" value="2"/>
</dbReference>
<dbReference type="PANTHER" id="PTHR33209">
    <property type="entry name" value="PROTEASE 4"/>
    <property type="match status" value="1"/>
</dbReference>
<name>A0A7S2XK82_9STRA</name>
<protein>
    <recommendedName>
        <fullName evidence="6">Peptidase S49 domain-containing protein</fullName>
    </recommendedName>
</protein>
<evidence type="ECO:0000256" key="5">
    <source>
        <dbReference type="SAM" id="MobiDB-lite"/>
    </source>
</evidence>
<feature type="region of interest" description="Disordered" evidence="5">
    <location>
        <begin position="80"/>
        <end position="101"/>
    </location>
</feature>
<reference evidence="7" key="1">
    <citation type="submission" date="2021-01" db="EMBL/GenBank/DDBJ databases">
        <authorList>
            <person name="Corre E."/>
            <person name="Pelletier E."/>
            <person name="Niang G."/>
            <person name="Scheremetjew M."/>
            <person name="Finn R."/>
            <person name="Kale V."/>
            <person name="Holt S."/>
            <person name="Cochrane G."/>
            <person name="Meng A."/>
            <person name="Brown T."/>
            <person name="Cohen L."/>
        </authorList>
    </citation>
    <scope>NUCLEOTIDE SEQUENCE</scope>
    <source>
        <strain evidence="7">CCMP2084</strain>
    </source>
</reference>
<keyword evidence="3" id="KW-0378">Hydrolase</keyword>
<feature type="domain" description="Peptidase S49" evidence="6">
    <location>
        <begin position="123"/>
        <end position="227"/>
    </location>
</feature>
<dbReference type="InterPro" id="IPR001907">
    <property type="entry name" value="ClpP"/>
</dbReference>
<dbReference type="GO" id="GO:0004176">
    <property type="term" value="F:ATP-dependent peptidase activity"/>
    <property type="evidence" value="ECO:0007669"/>
    <property type="project" value="InterPro"/>
</dbReference>
<evidence type="ECO:0000256" key="3">
    <source>
        <dbReference type="ARBA" id="ARBA00022801"/>
    </source>
</evidence>
<evidence type="ECO:0000256" key="2">
    <source>
        <dbReference type="ARBA" id="ARBA00022670"/>
    </source>
</evidence>
<dbReference type="SUPFAM" id="SSF52096">
    <property type="entry name" value="ClpP/crotonase"/>
    <property type="match status" value="1"/>
</dbReference>
<dbReference type="AlphaFoldDB" id="A0A7S2XK82"/>
<dbReference type="GO" id="GO:0004252">
    <property type="term" value="F:serine-type endopeptidase activity"/>
    <property type="evidence" value="ECO:0007669"/>
    <property type="project" value="InterPro"/>
</dbReference>
<dbReference type="Gene3D" id="6.20.330.10">
    <property type="match status" value="1"/>
</dbReference>
<dbReference type="InterPro" id="IPR002142">
    <property type="entry name" value="Peptidase_S49"/>
</dbReference>
<evidence type="ECO:0000259" key="6">
    <source>
        <dbReference type="Pfam" id="PF01343"/>
    </source>
</evidence>
<dbReference type="Gene3D" id="3.90.226.10">
    <property type="entry name" value="2-enoyl-CoA Hydratase, Chain A, domain 1"/>
    <property type="match status" value="2"/>
</dbReference>
<dbReference type="InterPro" id="IPR004635">
    <property type="entry name" value="Pept_S49_SppA"/>
</dbReference>
<evidence type="ECO:0000313" key="7">
    <source>
        <dbReference type="EMBL" id="CAD9812943.1"/>
    </source>
</evidence>
<comment type="similarity">
    <text evidence="1">Belongs to the peptidase S49 family.</text>
</comment>
<organism evidence="7">
    <name type="scientific">Attheya septentrionalis</name>
    <dbReference type="NCBI Taxonomy" id="420275"/>
    <lineage>
        <taxon>Eukaryota</taxon>
        <taxon>Sar</taxon>
        <taxon>Stramenopiles</taxon>
        <taxon>Ochrophyta</taxon>
        <taxon>Bacillariophyta</taxon>
        <taxon>Coscinodiscophyceae</taxon>
        <taxon>Chaetocerotophycidae</taxon>
        <taxon>Chaetocerotales</taxon>
        <taxon>Attheyaceae</taxon>
        <taxon>Attheya</taxon>
    </lineage>
</organism>
<evidence type="ECO:0000256" key="1">
    <source>
        <dbReference type="ARBA" id="ARBA00008683"/>
    </source>
</evidence>
<keyword evidence="2" id="KW-0645">Protease</keyword>
<dbReference type="EMBL" id="HBHQ01007097">
    <property type="protein sequence ID" value="CAD9812943.1"/>
    <property type="molecule type" value="Transcribed_RNA"/>
</dbReference>
<evidence type="ECO:0000256" key="4">
    <source>
        <dbReference type="ARBA" id="ARBA00022825"/>
    </source>
</evidence>
<dbReference type="InterPro" id="IPR047272">
    <property type="entry name" value="S49_SppA_C"/>
</dbReference>
<dbReference type="GO" id="GO:0006508">
    <property type="term" value="P:proteolysis"/>
    <property type="evidence" value="ECO:0007669"/>
    <property type="project" value="UniProtKB-KW"/>
</dbReference>
<accession>A0A7S2XK82</accession>
<dbReference type="PRINTS" id="PR00127">
    <property type="entry name" value="CLPPROTEASEP"/>
</dbReference>
<dbReference type="CDD" id="cd07023">
    <property type="entry name" value="S49_Sppa_N_C"/>
    <property type="match status" value="1"/>
</dbReference>
<gene>
    <name evidence="7" type="ORF">ASEP1449_LOCUS4768</name>
</gene>
<dbReference type="InterPro" id="IPR029045">
    <property type="entry name" value="ClpP/crotonase-like_dom_sf"/>
</dbReference>
<keyword evidence="4" id="KW-0720">Serine protease</keyword>
<proteinExistence type="inferred from homology"/>